<name>A0ABQ6MPS8_9STRA</name>
<dbReference type="PANTHER" id="PTHR44329:SF288">
    <property type="entry name" value="MITOGEN-ACTIVATED PROTEIN KINASE KINASE KINASE 20"/>
    <property type="match status" value="1"/>
</dbReference>
<feature type="transmembrane region" description="Helical" evidence="9">
    <location>
        <begin position="197"/>
        <end position="217"/>
    </location>
</feature>
<feature type="binding site" evidence="6">
    <location>
        <position position="387"/>
    </location>
    <ligand>
        <name>ATP</name>
        <dbReference type="ChEBI" id="CHEBI:30616"/>
    </ligand>
</feature>
<feature type="region of interest" description="Disordered" evidence="8">
    <location>
        <begin position="1"/>
        <end position="66"/>
    </location>
</feature>
<evidence type="ECO:0000313" key="11">
    <source>
        <dbReference type="EMBL" id="GMI30479.1"/>
    </source>
</evidence>
<feature type="transmembrane region" description="Helical" evidence="9">
    <location>
        <begin position="264"/>
        <end position="284"/>
    </location>
</feature>
<dbReference type="Gene3D" id="1.10.510.10">
    <property type="entry name" value="Transferase(Phosphotransferase) domain 1"/>
    <property type="match status" value="1"/>
</dbReference>
<evidence type="ECO:0000313" key="12">
    <source>
        <dbReference type="Proteomes" id="UP001165060"/>
    </source>
</evidence>
<feature type="compositionally biased region" description="Polar residues" evidence="8">
    <location>
        <begin position="1"/>
        <end position="17"/>
    </location>
</feature>
<sequence>MELSSITVENPAAQSSADLEAPPISTSHNSPLHQQHPPDDDPPRPPTRPGVSFKTQEPRRSSTRASMIRNSLVSHHKSVFDDEDIITTLSGGKSMASQVPGGTLSDRGDDRFETVSNTFFKGITNYKLNTRRFLDPVVELAYREYWVHLELHAIAHEMRIMEEEQQIWSIFPQGNDQMFEPVKNLLLSIKKGNTTEIAVAPMVHSFVVYIVPGYYVVLQVAMNEVIGRMVSFGPVQCGVISVLQVFAIWGMFLNPYTNVNLFLIWPSLVLIPCWIFTLPTYRLLKSQHRDDVNARATFVRAMITTEQQEELAEELEEAESHLQELYSKLELSEAQMELIKKSTAGLEGLAGYHIDVEQELQFEKKIGEGAFGIVYLAKFRGASVAVKQLISEKIDEDNMARFRAEILMLTQLHHPNVCQVLAASWEAPHLAIVLEYASLGDLQMYLKSNAGRIKWSQRIKFMLNVAHGMRYLHDRPNPIMHRDLKLENCLITEFNVLKLTDFGESRGRKEGSEALTM</sequence>
<evidence type="ECO:0000256" key="6">
    <source>
        <dbReference type="PROSITE-ProRule" id="PRU10141"/>
    </source>
</evidence>
<dbReference type="SMART" id="SM00220">
    <property type="entry name" value="S_TKc"/>
    <property type="match status" value="1"/>
</dbReference>
<dbReference type="InterPro" id="IPR000719">
    <property type="entry name" value="Prot_kinase_dom"/>
</dbReference>
<keyword evidence="9" id="KW-1133">Transmembrane helix</keyword>
<dbReference type="InterPro" id="IPR001245">
    <property type="entry name" value="Ser-Thr/Tyr_kinase_cat_dom"/>
</dbReference>
<organism evidence="11 12">
    <name type="scientific">Tetraparma gracilis</name>
    <dbReference type="NCBI Taxonomy" id="2962635"/>
    <lineage>
        <taxon>Eukaryota</taxon>
        <taxon>Sar</taxon>
        <taxon>Stramenopiles</taxon>
        <taxon>Ochrophyta</taxon>
        <taxon>Bolidophyceae</taxon>
        <taxon>Parmales</taxon>
        <taxon>Triparmaceae</taxon>
        <taxon>Tetraparma</taxon>
    </lineage>
</organism>
<dbReference type="Gene3D" id="3.30.200.20">
    <property type="entry name" value="Phosphorylase Kinase, domain 1"/>
    <property type="match status" value="1"/>
</dbReference>
<keyword evidence="12" id="KW-1185">Reference proteome</keyword>
<dbReference type="Pfam" id="PF07714">
    <property type="entry name" value="PK_Tyr_Ser-Thr"/>
    <property type="match status" value="1"/>
</dbReference>
<accession>A0ABQ6MPS8</accession>
<feature type="transmembrane region" description="Helical" evidence="9">
    <location>
        <begin position="229"/>
        <end position="252"/>
    </location>
</feature>
<comment type="caution">
    <text evidence="11">The sequence shown here is derived from an EMBL/GenBank/DDBJ whole genome shotgun (WGS) entry which is preliminary data.</text>
</comment>
<keyword evidence="5 6" id="KW-0067">ATP-binding</keyword>
<dbReference type="InterPro" id="IPR008271">
    <property type="entry name" value="Ser/Thr_kinase_AS"/>
</dbReference>
<dbReference type="EMBL" id="BRYB01004412">
    <property type="protein sequence ID" value="GMI30479.1"/>
    <property type="molecule type" value="Genomic_DNA"/>
</dbReference>
<feature type="compositionally biased region" description="Polar residues" evidence="8">
    <location>
        <begin position="24"/>
        <end position="33"/>
    </location>
</feature>
<keyword evidence="9" id="KW-0812">Transmembrane</keyword>
<evidence type="ECO:0000256" key="5">
    <source>
        <dbReference type="ARBA" id="ARBA00022840"/>
    </source>
</evidence>
<dbReference type="PROSITE" id="PS50011">
    <property type="entry name" value="PROTEIN_KINASE_DOM"/>
    <property type="match status" value="1"/>
</dbReference>
<gene>
    <name evidence="11" type="ORF">TeGR_g5093</name>
</gene>
<protein>
    <recommendedName>
        <fullName evidence="10">Protein kinase domain-containing protein</fullName>
    </recommendedName>
</protein>
<feature type="domain" description="Protein kinase" evidence="10">
    <location>
        <begin position="360"/>
        <end position="517"/>
    </location>
</feature>
<dbReference type="PANTHER" id="PTHR44329">
    <property type="entry name" value="SERINE/THREONINE-PROTEIN KINASE TNNI3K-RELATED"/>
    <property type="match status" value="1"/>
</dbReference>
<keyword evidence="3 6" id="KW-0547">Nucleotide-binding</keyword>
<evidence type="ECO:0000256" key="1">
    <source>
        <dbReference type="ARBA" id="ARBA00022527"/>
    </source>
</evidence>
<keyword evidence="9" id="KW-0472">Membrane</keyword>
<evidence type="ECO:0000256" key="8">
    <source>
        <dbReference type="SAM" id="MobiDB-lite"/>
    </source>
</evidence>
<evidence type="ECO:0000259" key="10">
    <source>
        <dbReference type="PROSITE" id="PS50011"/>
    </source>
</evidence>
<keyword evidence="2" id="KW-0808">Transferase</keyword>
<evidence type="ECO:0000256" key="4">
    <source>
        <dbReference type="ARBA" id="ARBA00022777"/>
    </source>
</evidence>
<dbReference type="SUPFAM" id="SSF56112">
    <property type="entry name" value="Protein kinase-like (PK-like)"/>
    <property type="match status" value="1"/>
</dbReference>
<keyword evidence="4" id="KW-0418">Kinase</keyword>
<evidence type="ECO:0000256" key="9">
    <source>
        <dbReference type="SAM" id="Phobius"/>
    </source>
</evidence>
<evidence type="ECO:0000256" key="2">
    <source>
        <dbReference type="ARBA" id="ARBA00022679"/>
    </source>
</evidence>
<dbReference type="Proteomes" id="UP001165060">
    <property type="component" value="Unassembled WGS sequence"/>
</dbReference>
<keyword evidence="1" id="KW-0723">Serine/threonine-protein kinase</keyword>
<dbReference type="PROSITE" id="PS00107">
    <property type="entry name" value="PROTEIN_KINASE_ATP"/>
    <property type="match status" value="1"/>
</dbReference>
<dbReference type="InterPro" id="IPR017441">
    <property type="entry name" value="Protein_kinase_ATP_BS"/>
</dbReference>
<proteinExistence type="predicted"/>
<dbReference type="InterPro" id="IPR051681">
    <property type="entry name" value="Ser/Thr_Kinases-Pseudokinases"/>
</dbReference>
<dbReference type="InterPro" id="IPR011009">
    <property type="entry name" value="Kinase-like_dom_sf"/>
</dbReference>
<dbReference type="PROSITE" id="PS00108">
    <property type="entry name" value="PROTEIN_KINASE_ST"/>
    <property type="match status" value="1"/>
</dbReference>
<evidence type="ECO:0000256" key="3">
    <source>
        <dbReference type="ARBA" id="ARBA00022741"/>
    </source>
</evidence>
<feature type="non-terminal residue" evidence="11">
    <location>
        <position position="517"/>
    </location>
</feature>
<evidence type="ECO:0000256" key="7">
    <source>
        <dbReference type="SAM" id="Coils"/>
    </source>
</evidence>
<keyword evidence="7" id="KW-0175">Coiled coil</keyword>
<reference evidence="11 12" key="1">
    <citation type="journal article" date="2023" name="Commun. Biol.">
        <title>Genome analysis of Parmales, the sister group of diatoms, reveals the evolutionary specialization of diatoms from phago-mixotrophs to photoautotrophs.</title>
        <authorList>
            <person name="Ban H."/>
            <person name="Sato S."/>
            <person name="Yoshikawa S."/>
            <person name="Yamada K."/>
            <person name="Nakamura Y."/>
            <person name="Ichinomiya M."/>
            <person name="Sato N."/>
            <person name="Blanc-Mathieu R."/>
            <person name="Endo H."/>
            <person name="Kuwata A."/>
            <person name="Ogata H."/>
        </authorList>
    </citation>
    <scope>NUCLEOTIDE SEQUENCE [LARGE SCALE GENOMIC DNA]</scope>
</reference>
<feature type="coiled-coil region" evidence="7">
    <location>
        <begin position="301"/>
        <end position="342"/>
    </location>
</feature>